<dbReference type="Pfam" id="PF25167">
    <property type="entry name" value="DUF7829"/>
    <property type="match status" value="1"/>
</dbReference>
<reference evidence="4" key="1">
    <citation type="journal article" date="2023" name="Comput. Struct. Biotechnol. J.">
        <title>Discovery of a novel marine Bacteroidetes with a rich repertoire of carbohydrate-active enzymes.</title>
        <authorList>
            <person name="Chen B."/>
            <person name="Liu G."/>
            <person name="Chen Q."/>
            <person name="Wang H."/>
            <person name="Liu L."/>
            <person name="Tang K."/>
        </authorList>
    </citation>
    <scope>NUCLEOTIDE SEQUENCE</scope>
    <source>
        <strain evidence="4">TK19036</strain>
    </source>
</reference>
<accession>A0AA49GLJ1</accession>
<feature type="domain" description="DUF6035" evidence="1">
    <location>
        <begin position="84"/>
        <end position="262"/>
    </location>
</feature>
<organism evidence="4">
    <name type="scientific">Roseihalotalea indica</name>
    <dbReference type="NCBI Taxonomy" id="2867963"/>
    <lineage>
        <taxon>Bacteria</taxon>
        <taxon>Pseudomonadati</taxon>
        <taxon>Bacteroidota</taxon>
        <taxon>Cytophagia</taxon>
        <taxon>Cytophagales</taxon>
        <taxon>Catalimonadaceae</taxon>
        <taxon>Roseihalotalea</taxon>
    </lineage>
</organism>
<evidence type="ECO:0000259" key="3">
    <source>
        <dbReference type="Pfam" id="PF25169"/>
    </source>
</evidence>
<protein>
    <submittedName>
        <fullName evidence="4">DUF6035 family protein</fullName>
    </submittedName>
</protein>
<sequence length="566" mass="67572">MHERSIKYGLNKITGEQLDADEIFSNTKEAFALKKQFITERQVIHCRECDQELFITTSKYDRLHFRHSPQSNLCILKQNNLSSEEFEAINKIIAAKESPRHKYLKNRIGSLALKTPDVDTESVQIDDKFIIVGSEKRRPDVYFSYKGYQIAFEIQLSALPLKYILDRHNFYTKNGIYLIWILDDFNVHGQTQTERDIKYLDSHQNFFKLDELSEDTLQFLCDFKKPFLNFENELRYKWIQKPVTLEQLTFDPNTRKAYYFDLEKNTKSEVARQQKIAKKIKQRQKIEIRKRELETAEAEVDDMITFMRYLYKNDHLPFKKELSRLVHFNEQQIRLLNKKLSFKNMHNPETGRPFIIEMITSQTRPNFLQFILRASQIEKDVNVLDREGLSALQHVFQSEYYAYREIVVKSLFKGGYELTTSDKAFFERQITTSTNQLEAERQYLRIQFYERLKGRSYYIDDVTNIDRVIYTLQSIHDNKIQGFNLKNFVALTNNAIEYYPKHWVYIENALKVKCLWDIVISSDKKMSFQKKLAKHKSLNIDYDFSNHWMINILFPELTKEVNPNIF</sequence>
<proteinExistence type="predicted"/>
<dbReference type="Pfam" id="PF25169">
    <property type="entry name" value="DUF7830"/>
    <property type="match status" value="1"/>
</dbReference>
<dbReference type="AlphaFoldDB" id="A0AA49GLJ1"/>
<evidence type="ECO:0000259" key="1">
    <source>
        <dbReference type="Pfam" id="PF19500"/>
    </source>
</evidence>
<dbReference type="InterPro" id="IPR046099">
    <property type="entry name" value="DUF6035"/>
</dbReference>
<dbReference type="EMBL" id="CP120682">
    <property type="protein sequence ID" value="WKN35961.1"/>
    <property type="molecule type" value="Genomic_DNA"/>
</dbReference>
<dbReference type="InterPro" id="IPR057152">
    <property type="entry name" value="DUF7830"/>
</dbReference>
<feature type="domain" description="DUF7830" evidence="3">
    <location>
        <begin position="15"/>
        <end position="80"/>
    </location>
</feature>
<evidence type="ECO:0000313" key="4">
    <source>
        <dbReference type="EMBL" id="WKN35961.1"/>
    </source>
</evidence>
<reference evidence="4" key="2">
    <citation type="journal article" date="2024" name="Antonie Van Leeuwenhoek">
        <title>Roseihalotalea indica gen. nov., sp. nov., a halophilic Bacteroidetes from mesopelagic Southwest Indian Ocean with higher carbohydrate metabolic potential.</title>
        <authorList>
            <person name="Chen B."/>
            <person name="Zhang M."/>
            <person name="Lin D."/>
            <person name="Ye J."/>
            <person name="Tang K."/>
        </authorList>
    </citation>
    <scope>NUCLEOTIDE SEQUENCE</scope>
    <source>
        <strain evidence="4">TK19036</strain>
    </source>
</reference>
<name>A0AA49GLJ1_9BACT</name>
<dbReference type="InterPro" id="IPR057151">
    <property type="entry name" value="DUF7829"/>
</dbReference>
<dbReference type="Pfam" id="PF19500">
    <property type="entry name" value="DUF6035"/>
    <property type="match status" value="1"/>
</dbReference>
<evidence type="ECO:0000259" key="2">
    <source>
        <dbReference type="Pfam" id="PF25167"/>
    </source>
</evidence>
<feature type="domain" description="DUF7829" evidence="2">
    <location>
        <begin position="329"/>
        <end position="556"/>
    </location>
</feature>
<gene>
    <name evidence="4" type="ORF">K4G66_26710</name>
</gene>